<dbReference type="GO" id="GO:0005524">
    <property type="term" value="F:ATP binding"/>
    <property type="evidence" value="ECO:0007669"/>
    <property type="project" value="UniProtKB-KW"/>
</dbReference>
<comment type="cofactor">
    <cofactor evidence="1">
        <name>Mg(2+)</name>
        <dbReference type="ChEBI" id="CHEBI:18420"/>
    </cofactor>
</comment>
<dbReference type="SMART" id="SM00046">
    <property type="entry name" value="DAGKc"/>
    <property type="match status" value="1"/>
</dbReference>
<evidence type="ECO:0000256" key="4">
    <source>
        <dbReference type="ARBA" id="ARBA00022679"/>
    </source>
</evidence>
<dbReference type="PANTHER" id="PTHR12358">
    <property type="entry name" value="SPHINGOSINE KINASE"/>
    <property type="match status" value="1"/>
</dbReference>
<dbReference type="PROSITE" id="PS50146">
    <property type="entry name" value="DAGK"/>
    <property type="match status" value="1"/>
</dbReference>
<evidence type="ECO:0000256" key="1">
    <source>
        <dbReference type="ARBA" id="ARBA00001946"/>
    </source>
</evidence>
<keyword evidence="5" id="KW-0547">Nucleotide-binding</keyword>
<dbReference type="InterPro" id="IPR050187">
    <property type="entry name" value="Lipid_Phosphate_FormReg"/>
</dbReference>
<evidence type="ECO:0000256" key="5">
    <source>
        <dbReference type="ARBA" id="ARBA00022741"/>
    </source>
</evidence>
<keyword evidence="10" id="KW-1208">Phospholipid metabolism</keyword>
<protein>
    <submittedName>
        <fullName evidence="12">Diacylglycerol kinase family lipid kinase</fullName>
    </submittedName>
</protein>
<dbReference type="Proteomes" id="UP000265801">
    <property type="component" value="Unassembled WGS sequence"/>
</dbReference>
<keyword evidence="6 12" id="KW-0418">Kinase</keyword>
<dbReference type="InterPro" id="IPR045540">
    <property type="entry name" value="YegS/DAGK_C"/>
</dbReference>
<dbReference type="Pfam" id="PF00781">
    <property type="entry name" value="DAGK_cat"/>
    <property type="match status" value="1"/>
</dbReference>
<organism evidence="12 13">
    <name type="scientific">Bacillus salacetis</name>
    <dbReference type="NCBI Taxonomy" id="2315464"/>
    <lineage>
        <taxon>Bacteria</taxon>
        <taxon>Bacillati</taxon>
        <taxon>Bacillota</taxon>
        <taxon>Bacilli</taxon>
        <taxon>Bacillales</taxon>
        <taxon>Bacillaceae</taxon>
        <taxon>Bacillus</taxon>
    </lineage>
</organism>
<accession>A0A3A1QY38</accession>
<reference evidence="12 13" key="1">
    <citation type="submission" date="2018-09" db="EMBL/GenBank/DDBJ databases">
        <title>Bacillus saliacetes sp. nov., isolated from Thai shrimp paste (Ka-pi).</title>
        <authorList>
            <person name="Daroonpunt R."/>
            <person name="Tanasupawat S."/>
            <person name="Yiamsombut S."/>
        </authorList>
    </citation>
    <scope>NUCLEOTIDE SEQUENCE [LARGE SCALE GENOMIC DNA]</scope>
    <source>
        <strain evidence="12 13">SKP7-4</strain>
    </source>
</reference>
<evidence type="ECO:0000256" key="10">
    <source>
        <dbReference type="ARBA" id="ARBA00023264"/>
    </source>
</evidence>
<comment type="similarity">
    <text evidence="2">Belongs to the diacylglycerol/lipid kinase family.</text>
</comment>
<dbReference type="AlphaFoldDB" id="A0A3A1QY38"/>
<dbReference type="PANTHER" id="PTHR12358:SF107">
    <property type="entry name" value="LIPID KINASE BMRU-RELATED"/>
    <property type="match status" value="1"/>
</dbReference>
<evidence type="ECO:0000259" key="11">
    <source>
        <dbReference type="PROSITE" id="PS50146"/>
    </source>
</evidence>
<name>A0A3A1QY38_9BACI</name>
<evidence type="ECO:0000313" key="12">
    <source>
        <dbReference type="EMBL" id="RIW32765.1"/>
    </source>
</evidence>
<keyword evidence="4" id="KW-0808">Transferase</keyword>
<proteinExistence type="inferred from homology"/>
<dbReference type="GO" id="GO:0004143">
    <property type="term" value="F:ATP-dependent diacylglycerol kinase activity"/>
    <property type="evidence" value="ECO:0007669"/>
    <property type="project" value="TreeGrafter"/>
</dbReference>
<evidence type="ECO:0000256" key="8">
    <source>
        <dbReference type="ARBA" id="ARBA00023098"/>
    </source>
</evidence>
<dbReference type="Gene3D" id="3.40.50.10330">
    <property type="entry name" value="Probable inorganic polyphosphate/atp-NAD kinase, domain 1"/>
    <property type="match status" value="1"/>
</dbReference>
<keyword evidence="3" id="KW-0444">Lipid biosynthesis</keyword>
<dbReference type="GO" id="GO:0008654">
    <property type="term" value="P:phospholipid biosynthetic process"/>
    <property type="evidence" value="ECO:0007669"/>
    <property type="project" value="UniProtKB-KW"/>
</dbReference>
<dbReference type="NCBIfam" id="TIGR00147">
    <property type="entry name" value="YegS/Rv2252/BmrU family lipid kinase"/>
    <property type="match status" value="1"/>
</dbReference>
<evidence type="ECO:0000256" key="9">
    <source>
        <dbReference type="ARBA" id="ARBA00023209"/>
    </source>
</evidence>
<feature type="domain" description="DAGKc" evidence="11">
    <location>
        <begin position="2"/>
        <end position="133"/>
    </location>
</feature>
<keyword evidence="8" id="KW-0443">Lipid metabolism</keyword>
<dbReference type="InterPro" id="IPR005218">
    <property type="entry name" value="Diacylglycerol/lipid_kinase"/>
</dbReference>
<comment type="caution">
    <text evidence="12">The sequence shown here is derived from an EMBL/GenBank/DDBJ whole genome shotgun (WGS) entry which is preliminary data.</text>
</comment>
<keyword evidence="13" id="KW-1185">Reference proteome</keyword>
<evidence type="ECO:0000313" key="13">
    <source>
        <dbReference type="Proteomes" id="UP000265801"/>
    </source>
</evidence>
<sequence length="305" mass="33515">MNRYSNALLIYNGKAGQEDMDSTLGDCIGELTSCCDELTLYGTKSKSDAERICREKGGNYELVIILGGDGTVHECVNGLAGLPVRPKTAILPAGTCNDFSRSLMIPQNIKQAARLIKYGRTEEIDIVRENDRYFSNFWGIGIIADASQNVNEAVKGVFGKISYYLSAFQTLQEAETFTFKADIDGKSVEEKAVMVFVANGRFIGTSELPLPPQKYNDGVVDIFIIKEAGFKLLKEVLAAKGTGKLNEKSGEILHFQAKNASIETTPVQSTDMDGEVYTDTPVQMDVLNRHIPFIVGEEERKEAAE</sequence>
<dbReference type="EMBL" id="QXIR01000016">
    <property type="protein sequence ID" value="RIW32765.1"/>
    <property type="molecule type" value="Genomic_DNA"/>
</dbReference>
<evidence type="ECO:0000256" key="2">
    <source>
        <dbReference type="ARBA" id="ARBA00005983"/>
    </source>
</evidence>
<dbReference type="SUPFAM" id="SSF111331">
    <property type="entry name" value="NAD kinase/diacylglycerol kinase-like"/>
    <property type="match status" value="1"/>
</dbReference>
<keyword evidence="7" id="KW-0067">ATP-binding</keyword>
<evidence type="ECO:0000256" key="3">
    <source>
        <dbReference type="ARBA" id="ARBA00022516"/>
    </source>
</evidence>
<dbReference type="Gene3D" id="2.60.200.40">
    <property type="match status" value="1"/>
</dbReference>
<evidence type="ECO:0000256" key="6">
    <source>
        <dbReference type="ARBA" id="ARBA00022777"/>
    </source>
</evidence>
<evidence type="ECO:0000256" key="7">
    <source>
        <dbReference type="ARBA" id="ARBA00022840"/>
    </source>
</evidence>
<keyword evidence="9" id="KW-0594">Phospholipid biosynthesis</keyword>
<dbReference type="GO" id="GO:0005886">
    <property type="term" value="C:plasma membrane"/>
    <property type="evidence" value="ECO:0007669"/>
    <property type="project" value="TreeGrafter"/>
</dbReference>
<dbReference type="Pfam" id="PF19279">
    <property type="entry name" value="YegS_C"/>
    <property type="match status" value="1"/>
</dbReference>
<dbReference type="InterPro" id="IPR016064">
    <property type="entry name" value="NAD/diacylglycerol_kinase_sf"/>
</dbReference>
<dbReference type="OrthoDB" id="142078at2"/>
<dbReference type="InterPro" id="IPR017438">
    <property type="entry name" value="ATP-NAD_kinase_N"/>
</dbReference>
<gene>
    <name evidence="12" type="ORF">D3H55_12655</name>
</gene>
<dbReference type="InterPro" id="IPR001206">
    <property type="entry name" value="Diacylglycerol_kinase_cat_dom"/>
</dbReference>